<evidence type="ECO:0000256" key="1">
    <source>
        <dbReference type="ARBA" id="ARBA00023015"/>
    </source>
</evidence>
<keyword evidence="6" id="KW-1185">Reference proteome</keyword>
<evidence type="ECO:0000256" key="2">
    <source>
        <dbReference type="ARBA" id="ARBA00023125"/>
    </source>
</evidence>
<dbReference type="InterPro" id="IPR036388">
    <property type="entry name" value="WH-like_DNA-bd_sf"/>
</dbReference>
<dbReference type="PANTHER" id="PTHR42756:SF2">
    <property type="entry name" value="MARR FAMILY REGULATORY PROTEIN"/>
    <property type="match status" value="1"/>
</dbReference>
<dbReference type="Pfam" id="PF01047">
    <property type="entry name" value="MarR"/>
    <property type="match status" value="1"/>
</dbReference>
<dbReference type="InterPro" id="IPR036390">
    <property type="entry name" value="WH_DNA-bd_sf"/>
</dbReference>
<keyword evidence="2" id="KW-0238">DNA-binding</keyword>
<dbReference type="Gene3D" id="1.10.10.10">
    <property type="entry name" value="Winged helix-like DNA-binding domain superfamily/Winged helix DNA-binding domain"/>
    <property type="match status" value="1"/>
</dbReference>
<dbReference type="PANTHER" id="PTHR42756">
    <property type="entry name" value="TRANSCRIPTIONAL REGULATOR, MARR"/>
    <property type="match status" value="1"/>
</dbReference>
<dbReference type="PROSITE" id="PS01117">
    <property type="entry name" value="HTH_MARR_1"/>
    <property type="match status" value="1"/>
</dbReference>
<accession>A0ABU4W936</accession>
<keyword evidence="1" id="KW-0805">Transcription regulation</keyword>
<comment type="caution">
    <text evidence="5">The sequence shown here is derived from an EMBL/GenBank/DDBJ whole genome shotgun (WGS) entry which is preliminary data.</text>
</comment>
<dbReference type="EMBL" id="JAVIKH010000006">
    <property type="protein sequence ID" value="MDX8336033.1"/>
    <property type="molecule type" value="Genomic_DNA"/>
</dbReference>
<dbReference type="InterPro" id="IPR000835">
    <property type="entry name" value="HTH_MarR-typ"/>
</dbReference>
<dbReference type="SUPFAM" id="SSF46785">
    <property type="entry name" value="Winged helix' DNA-binding domain"/>
    <property type="match status" value="1"/>
</dbReference>
<dbReference type="Proteomes" id="UP001279681">
    <property type="component" value="Unassembled WGS sequence"/>
</dbReference>
<organism evidence="5 6">
    <name type="scientific">Candidatus Cetobacterium colombiensis</name>
    <dbReference type="NCBI Taxonomy" id="3073100"/>
    <lineage>
        <taxon>Bacteria</taxon>
        <taxon>Fusobacteriati</taxon>
        <taxon>Fusobacteriota</taxon>
        <taxon>Fusobacteriia</taxon>
        <taxon>Fusobacteriales</taxon>
        <taxon>Fusobacteriaceae</taxon>
        <taxon>Cetobacterium</taxon>
    </lineage>
</organism>
<feature type="domain" description="HTH marR-type" evidence="4">
    <location>
        <begin position="7"/>
        <end position="139"/>
    </location>
</feature>
<dbReference type="PROSITE" id="PS50995">
    <property type="entry name" value="HTH_MARR_2"/>
    <property type="match status" value="1"/>
</dbReference>
<evidence type="ECO:0000256" key="3">
    <source>
        <dbReference type="ARBA" id="ARBA00023163"/>
    </source>
</evidence>
<evidence type="ECO:0000259" key="4">
    <source>
        <dbReference type="PROSITE" id="PS50995"/>
    </source>
</evidence>
<reference evidence="6" key="1">
    <citation type="submission" date="2023-07" db="EMBL/GenBank/DDBJ databases">
        <authorList>
            <person name="Colorado M.A."/>
            <person name="Villamil L.M."/>
            <person name="Melo J.F."/>
            <person name="Rodriguez J.A."/>
            <person name="Ruiz R.Y."/>
        </authorList>
    </citation>
    <scope>NUCLEOTIDE SEQUENCE [LARGE SCALE GENOMIC DNA]</scope>
    <source>
        <strain evidence="6">C33</strain>
    </source>
</reference>
<keyword evidence="3" id="KW-0804">Transcription</keyword>
<protein>
    <submittedName>
        <fullName evidence="5">MarR family winged helix-turn-helix transcriptional regulator</fullName>
    </submittedName>
</protein>
<dbReference type="SMART" id="SM00347">
    <property type="entry name" value="HTH_MARR"/>
    <property type="match status" value="1"/>
</dbReference>
<proteinExistence type="predicted"/>
<dbReference type="RefSeq" id="WP_320313438.1">
    <property type="nucleotide sequence ID" value="NZ_JAVIKH010000006.1"/>
</dbReference>
<gene>
    <name evidence="5" type="ORF">RFV38_05905</name>
</gene>
<sequence length="144" mass="16678">MKETIEYENIGRYFSQMYRKGRIFYAHELKKFGLGSGQSIFLFQLYKKDGVTQDELANTLYIDKGTTARSLKTLENQGFIKKENLITDKRSNIIYLTPKALKLEKEITNILRKWDSILSSSLSEEEKNTLLVLLKKISDSNGLK</sequence>
<dbReference type="PRINTS" id="PR00598">
    <property type="entry name" value="HTHMARR"/>
</dbReference>
<evidence type="ECO:0000313" key="5">
    <source>
        <dbReference type="EMBL" id="MDX8336033.1"/>
    </source>
</evidence>
<dbReference type="InterPro" id="IPR023187">
    <property type="entry name" value="Tscrpt_reg_MarR-type_CS"/>
</dbReference>
<name>A0ABU4W936_9FUSO</name>
<evidence type="ECO:0000313" key="6">
    <source>
        <dbReference type="Proteomes" id="UP001279681"/>
    </source>
</evidence>